<feature type="compositionally biased region" description="Polar residues" evidence="1">
    <location>
        <begin position="370"/>
        <end position="392"/>
    </location>
</feature>
<feature type="compositionally biased region" description="Polar residues" evidence="1">
    <location>
        <begin position="333"/>
        <end position="344"/>
    </location>
</feature>
<dbReference type="CDD" id="cd00063">
    <property type="entry name" value="FN3"/>
    <property type="match status" value="1"/>
</dbReference>
<dbReference type="InterPro" id="IPR013783">
    <property type="entry name" value="Ig-like_fold"/>
</dbReference>
<feature type="compositionally biased region" description="Acidic residues" evidence="1">
    <location>
        <begin position="245"/>
        <end position="263"/>
    </location>
</feature>
<evidence type="ECO:0000313" key="4">
    <source>
        <dbReference type="EMBL" id="CAI8046219.1"/>
    </source>
</evidence>
<keyword evidence="5" id="KW-1185">Reference proteome</keyword>
<feature type="compositionally biased region" description="Polar residues" evidence="1">
    <location>
        <begin position="282"/>
        <end position="315"/>
    </location>
</feature>
<name>A0AA35TEE8_GEOBA</name>
<evidence type="ECO:0000256" key="1">
    <source>
        <dbReference type="SAM" id="MobiDB-lite"/>
    </source>
</evidence>
<dbReference type="AlphaFoldDB" id="A0AA35TEE8"/>
<evidence type="ECO:0000259" key="3">
    <source>
        <dbReference type="PROSITE" id="PS50853"/>
    </source>
</evidence>
<comment type="caution">
    <text evidence="4">The sequence shown here is derived from an EMBL/GenBank/DDBJ whole genome shotgun (WGS) entry which is preliminary data.</text>
</comment>
<feature type="compositionally biased region" description="Low complexity" evidence="1">
    <location>
        <begin position="316"/>
        <end position="325"/>
    </location>
</feature>
<dbReference type="EMBL" id="CASHTH010003541">
    <property type="protein sequence ID" value="CAI8046219.1"/>
    <property type="molecule type" value="Genomic_DNA"/>
</dbReference>
<evidence type="ECO:0000256" key="2">
    <source>
        <dbReference type="SAM" id="Phobius"/>
    </source>
</evidence>
<reference evidence="4" key="1">
    <citation type="submission" date="2023-03" db="EMBL/GenBank/DDBJ databases">
        <authorList>
            <person name="Steffen K."/>
            <person name="Cardenas P."/>
        </authorList>
    </citation>
    <scope>NUCLEOTIDE SEQUENCE</scope>
</reference>
<feature type="region of interest" description="Disordered" evidence="1">
    <location>
        <begin position="214"/>
        <end position="406"/>
    </location>
</feature>
<accession>A0AA35TEE8</accession>
<sequence>MPGAAKYNGTKVQCVSGEGAESNIATMHVQGTLSAVVNARVRITEKSIIVFWVAPFSLNISHRDLDMWYSVFLKDKTEQREISCSNCTNIPETNFTLNVLDQCHEYTVTIVPVNGAGEGEKYHIPFVNVPNSSSACNNSEDPTVLVPKHEGETGEKGDSSLLIGLVGGACCIVFAVLVVGLLALCVYKRKKQKKIILPEVGYSSVDTHQIEVEVSDNCDGEGTAEEEIPGNSEPAGEMCPVKEVVEEEGEERTEPKTEEEEPEEGGKSQGPFVEPETERVDNSQVTGLDTAAQPQDDTNPETVVCITSSGQCIPRNSSSSNNLASSEEKLASDNATIQEQSVKVVTSDEGSEESSEFVVREPVPVRNKRMTQNLRDSHTTQEPISAAMSNPYQPSPQPHDNQDITL</sequence>
<keyword evidence="2" id="KW-0812">Transmembrane</keyword>
<dbReference type="SUPFAM" id="SSF49265">
    <property type="entry name" value="Fibronectin type III"/>
    <property type="match status" value="1"/>
</dbReference>
<proteinExistence type="predicted"/>
<keyword evidence="2" id="KW-1133">Transmembrane helix</keyword>
<feature type="transmembrane region" description="Helical" evidence="2">
    <location>
        <begin position="161"/>
        <end position="187"/>
    </location>
</feature>
<feature type="domain" description="Fibronectin type-III" evidence="3">
    <location>
        <begin position="32"/>
        <end position="132"/>
    </location>
</feature>
<keyword evidence="2" id="KW-0472">Membrane</keyword>
<dbReference type="PROSITE" id="PS50853">
    <property type="entry name" value="FN3"/>
    <property type="match status" value="1"/>
</dbReference>
<feature type="compositionally biased region" description="Acidic residues" evidence="1">
    <location>
        <begin position="214"/>
        <end position="228"/>
    </location>
</feature>
<evidence type="ECO:0000313" key="5">
    <source>
        <dbReference type="Proteomes" id="UP001174909"/>
    </source>
</evidence>
<dbReference type="Gene3D" id="2.60.40.10">
    <property type="entry name" value="Immunoglobulins"/>
    <property type="match status" value="1"/>
</dbReference>
<dbReference type="InterPro" id="IPR003961">
    <property type="entry name" value="FN3_dom"/>
</dbReference>
<protein>
    <recommendedName>
        <fullName evidence="3">Fibronectin type-III domain-containing protein</fullName>
    </recommendedName>
</protein>
<gene>
    <name evidence="4" type="ORF">GBAR_LOCUS25543</name>
</gene>
<organism evidence="4 5">
    <name type="scientific">Geodia barretti</name>
    <name type="common">Barrett's horny sponge</name>
    <dbReference type="NCBI Taxonomy" id="519541"/>
    <lineage>
        <taxon>Eukaryota</taxon>
        <taxon>Metazoa</taxon>
        <taxon>Porifera</taxon>
        <taxon>Demospongiae</taxon>
        <taxon>Heteroscleromorpha</taxon>
        <taxon>Tetractinellida</taxon>
        <taxon>Astrophorina</taxon>
        <taxon>Geodiidae</taxon>
        <taxon>Geodia</taxon>
    </lineage>
</organism>
<dbReference type="Proteomes" id="UP001174909">
    <property type="component" value="Unassembled WGS sequence"/>
</dbReference>
<dbReference type="InterPro" id="IPR036116">
    <property type="entry name" value="FN3_sf"/>
</dbReference>